<proteinExistence type="predicted"/>
<accession>A0A7U9E0Y5</accession>
<dbReference type="EMBL" id="CM001889">
    <property type="protein sequence ID" value="EOY52025.1"/>
    <property type="molecule type" value="Genomic_DNA"/>
</dbReference>
<evidence type="ECO:0000313" key="1">
    <source>
        <dbReference type="EMBL" id="EOY52025.1"/>
    </source>
</evidence>
<protein>
    <submittedName>
        <fullName evidence="1">Uncharacterized protein</fullName>
    </submittedName>
</protein>
<evidence type="ECO:0000313" key="2">
    <source>
        <dbReference type="Proteomes" id="UP000014062"/>
    </source>
</evidence>
<gene>
    <name evidence="1" type="ORF">SLI_7321</name>
</gene>
<reference evidence="2" key="1">
    <citation type="journal article" date="2013" name="Genome Biol. Evol.">
        <title>The genome sequence of Streptomyces lividans 66 reveals a novel tRNA-dependent peptide biosynthetic system within a metal-related genomic island.</title>
        <authorList>
            <person name="Cruz-Morales P."/>
            <person name="Vijgenboom E."/>
            <person name="Iruegas-Bocardo F."/>
            <person name="Girard G."/>
            <person name="Yanez-Guerra L.A."/>
            <person name="Ramos-Aboites H.E."/>
            <person name="Pernodet J.L."/>
            <person name="Anne J."/>
            <person name="van Wezel G.P."/>
            <person name="Barona-Gomez F."/>
        </authorList>
    </citation>
    <scope>NUCLEOTIDE SEQUENCE [LARGE SCALE GENOMIC DNA]</scope>
    <source>
        <strain evidence="2">1326</strain>
    </source>
</reference>
<organism evidence="1 2">
    <name type="scientific">Streptomyces lividans 1326</name>
    <dbReference type="NCBI Taxonomy" id="1200984"/>
    <lineage>
        <taxon>Bacteria</taxon>
        <taxon>Bacillati</taxon>
        <taxon>Actinomycetota</taxon>
        <taxon>Actinomycetes</taxon>
        <taxon>Kitasatosporales</taxon>
        <taxon>Streptomycetaceae</taxon>
        <taxon>Streptomyces</taxon>
    </lineage>
</organism>
<name>A0A7U9E0Y5_STRLI</name>
<dbReference type="Proteomes" id="UP000014062">
    <property type="component" value="Chromosome"/>
</dbReference>
<dbReference type="AlphaFoldDB" id="A0A7U9E0Y5"/>
<sequence>MSTQGCAMTYVIRLLLFGRRTSPAPCRTVVRFVQMTGDPGTV</sequence>